<evidence type="ECO:0000256" key="1">
    <source>
        <dbReference type="SAM" id="MobiDB-lite"/>
    </source>
</evidence>
<feature type="compositionally biased region" description="Polar residues" evidence="1">
    <location>
        <begin position="111"/>
        <end position="123"/>
    </location>
</feature>
<dbReference type="InterPro" id="IPR000595">
    <property type="entry name" value="cNMP-bd_dom"/>
</dbReference>
<dbReference type="Proteomes" id="UP000828390">
    <property type="component" value="Unassembled WGS sequence"/>
</dbReference>
<feature type="compositionally biased region" description="Basic and acidic residues" evidence="1">
    <location>
        <begin position="22"/>
        <end position="31"/>
    </location>
</feature>
<sequence>MDTAKGFNENVSMSPLLRKKALKDSNARESPKMMSSKEVSFYLDDSVTGSTPRTPVPGTSSTDIGDVFTRDAIPASGQFSGLSTSNKKPRVGLKTVATIVKLSVSSKDFTKYGKQNHSRLTPDSQRRLTPDSQRAQKMRRSTFADISQISSGDIRRGSRQLRKTIGSTVSRETEKSRENSTLLNMAVREEIHRRHLMEKMRFIFNFSILLRRWWLRHSVNVVSQTHPFYQQFQMINESPQHGTPGDNAIDFKASYFKANKQRRMPQESVRILSMDPDQRTADEVYYAMIALRGNECFEDYPLRMQEALARHGMFQSFGSRRIIIKQGQSPVFFYFILHGTVVVATIETGEPYAKTRVTLRRGENFGELAIAQRIPRQSTVITMEYTEFLTIDCDTYENIFMAGGVKTLNDPDHNNFMKSLYFLKDWPIEILKDNTKAMKFCYFGRGKLMVKDSNTSEWIYIVKSGSLRVYKKLKKCYPTVNQRTGNHIMRAHVDGYHSFMSQESEYHRYAMYNNVNLPPPLCPDSEPEEDDDDDDLDYCYSFKGTHEEKENLLALPLMQRVERLIRPRTAEGGVLATYGQSKHATVGRQRAAASAKEARRRPVLRPALVKNPSPRTTSSVSNVTSDISIEVSSATPDMADGKRTLVDDFEKASRLKNAEHEKRLQTPDGKPSPRLRPNADVNPHALSTRHNVFVTDVKREMTEADKDPEFVLIQTLTKGQAFGIQQVLIESQPSLTLVSAGAECILLNKKFFKEHVDPNMLQKLKSQVSPYPSDQELQTNLQTRVNWLRFRKITLNNLMAERNDGRPQRLKPKRKVFAFH</sequence>
<feature type="region of interest" description="Disordered" evidence="1">
    <location>
        <begin position="15"/>
        <end position="37"/>
    </location>
</feature>
<dbReference type="PANTHER" id="PTHR23011:SF28">
    <property type="entry name" value="CYCLIC NUCLEOTIDE-BINDING DOMAIN CONTAINING PROTEIN"/>
    <property type="match status" value="1"/>
</dbReference>
<dbReference type="AlphaFoldDB" id="A0A9D4JQI5"/>
<feature type="compositionally biased region" description="Basic and acidic residues" evidence="1">
    <location>
        <begin position="653"/>
        <end position="665"/>
    </location>
</feature>
<evidence type="ECO:0000313" key="3">
    <source>
        <dbReference type="EMBL" id="KAH3820656.1"/>
    </source>
</evidence>
<feature type="region of interest" description="Disordered" evidence="1">
    <location>
        <begin position="653"/>
        <end position="683"/>
    </location>
</feature>
<comment type="caution">
    <text evidence="3">The sequence shown here is derived from an EMBL/GenBank/DDBJ whole genome shotgun (WGS) entry which is preliminary data.</text>
</comment>
<dbReference type="Gene3D" id="2.60.120.10">
    <property type="entry name" value="Jelly Rolls"/>
    <property type="match status" value="2"/>
</dbReference>
<reference evidence="3" key="1">
    <citation type="journal article" date="2019" name="bioRxiv">
        <title>The Genome of the Zebra Mussel, Dreissena polymorpha: A Resource for Invasive Species Research.</title>
        <authorList>
            <person name="McCartney M.A."/>
            <person name="Auch B."/>
            <person name="Kono T."/>
            <person name="Mallez S."/>
            <person name="Zhang Y."/>
            <person name="Obille A."/>
            <person name="Becker A."/>
            <person name="Abrahante J.E."/>
            <person name="Garbe J."/>
            <person name="Badalamenti J.P."/>
            <person name="Herman A."/>
            <person name="Mangelson H."/>
            <person name="Liachko I."/>
            <person name="Sullivan S."/>
            <person name="Sone E.D."/>
            <person name="Koren S."/>
            <person name="Silverstein K.A.T."/>
            <person name="Beckman K.B."/>
            <person name="Gohl D.M."/>
        </authorList>
    </citation>
    <scope>NUCLEOTIDE SEQUENCE</scope>
    <source>
        <strain evidence="3">Duluth1</strain>
        <tissue evidence="3">Whole animal</tissue>
    </source>
</reference>
<feature type="domain" description="Cyclic nucleotide-binding" evidence="2">
    <location>
        <begin position="323"/>
        <end position="401"/>
    </location>
</feature>
<organism evidence="3 4">
    <name type="scientific">Dreissena polymorpha</name>
    <name type="common">Zebra mussel</name>
    <name type="synonym">Mytilus polymorpha</name>
    <dbReference type="NCBI Taxonomy" id="45954"/>
    <lineage>
        <taxon>Eukaryota</taxon>
        <taxon>Metazoa</taxon>
        <taxon>Spiralia</taxon>
        <taxon>Lophotrochozoa</taxon>
        <taxon>Mollusca</taxon>
        <taxon>Bivalvia</taxon>
        <taxon>Autobranchia</taxon>
        <taxon>Heteroconchia</taxon>
        <taxon>Euheterodonta</taxon>
        <taxon>Imparidentia</taxon>
        <taxon>Neoheterodontei</taxon>
        <taxon>Myida</taxon>
        <taxon>Dreissenoidea</taxon>
        <taxon>Dreissenidae</taxon>
        <taxon>Dreissena</taxon>
    </lineage>
</organism>
<dbReference type="InterPro" id="IPR014710">
    <property type="entry name" value="RmlC-like_jellyroll"/>
</dbReference>
<gene>
    <name evidence="3" type="ORF">DPMN_122404</name>
</gene>
<keyword evidence="4" id="KW-1185">Reference proteome</keyword>
<dbReference type="CDD" id="cd00038">
    <property type="entry name" value="CAP_ED"/>
    <property type="match status" value="1"/>
</dbReference>
<protein>
    <recommendedName>
        <fullName evidence="2">Cyclic nucleotide-binding domain-containing protein</fullName>
    </recommendedName>
</protein>
<evidence type="ECO:0000313" key="4">
    <source>
        <dbReference type="Proteomes" id="UP000828390"/>
    </source>
</evidence>
<dbReference type="EMBL" id="JAIWYP010000005">
    <property type="protein sequence ID" value="KAH3820656.1"/>
    <property type="molecule type" value="Genomic_DNA"/>
</dbReference>
<accession>A0A9D4JQI5</accession>
<dbReference type="PANTHER" id="PTHR23011">
    <property type="entry name" value="CYCLIC NUCLEOTIDE-BINDING DOMAIN CONTAINING PROTEIN"/>
    <property type="match status" value="1"/>
</dbReference>
<dbReference type="Pfam" id="PF00027">
    <property type="entry name" value="cNMP_binding"/>
    <property type="match status" value="1"/>
</dbReference>
<dbReference type="InterPro" id="IPR018490">
    <property type="entry name" value="cNMP-bd_dom_sf"/>
</dbReference>
<dbReference type="SMART" id="SM00100">
    <property type="entry name" value="cNMP"/>
    <property type="match status" value="1"/>
</dbReference>
<name>A0A9D4JQI5_DREPO</name>
<evidence type="ECO:0000259" key="2">
    <source>
        <dbReference type="PROSITE" id="PS50042"/>
    </source>
</evidence>
<feature type="region of interest" description="Disordered" evidence="1">
    <location>
        <begin position="111"/>
        <end position="140"/>
    </location>
</feature>
<proteinExistence type="predicted"/>
<feature type="domain" description="Cyclic nucleotide-binding" evidence="2">
    <location>
        <begin position="422"/>
        <end position="472"/>
    </location>
</feature>
<dbReference type="PROSITE" id="PS50042">
    <property type="entry name" value="CNMP_BINDING_3"/>
    <property type="match status" value="2"/>
</dbReference>
<dbReference type="SUPFAM" id="SSF51206">
    <property type="entry name" value="cAMP-binding domain-like"/>
    <property type="match status" value="2"/>
</dbReference>
<reference evidence="3" key="2">
    <citation type="submission" date="2020-11" db="EMBL/GenBank/DDBJ databases">
        <authorList>
            <person name="McCartney M.A."/>
            <person name="Auch B."/>
            <person name="Kono T."/>
            <person name="Mallez S."/>
            <person name="Becker A."/>
            <person name="Gohl D.M."/>
            <person name="Silverstein K.A.T."/>
            <person name="Koren S."/>
            <person name="Bechman K.B."/>
            <person name="Herman A."/>
            <person name="Abrahante J.E."/>
            <person name="Garbe J."/>
        </authorList>
    </citation>
    <scope>NUCLEOTIDE SEQUENCE</scope>
    <source>
        <strain evidence="3">Duluth1</strain>
        <tissue evidence="3">Whole animal</tissue>
    </source>
</reference>